<keyword evidence="1" id="KW-0472">Membrane</keyword>
<evidence type="ECO:0000259" key="2">
    <source>
        <dbReference type="Pfam" id="PF23041"/>
    </source>
</evidence>
<dbReference type="AlphaFoldDB" id="A0A0E0B3T0"/>
<protein>
    <recommendedName>
        <fullName evidence="2">DUF7036 domain-containing protein</fullName>
    </recommendedName>
</protein>
<dbReference type="EnsemblPlants" id="OGLUM09G13020.1">
    <property type="protein sequence ID" value="OGLUM09G13020.1"/>
    <property type="gene ID" value="OGLUM09G13020"/>
</dbReference>
<feature type="transmembrane region" description="Helical" evidence="1">
    <location>
        <begin position="39"/>
        <end position="62"/>
    </location>
</feature>
<accession>A0A0E0B3T0</accession>
<evidence type="ECO:0000256" key="1">
    <source>
        <dbReference type="SAM" id="Phobius"/>
    </source>
</evidence>
<feature type="domain" description="DUF7036" evidence="2">
    <location>
        <begin position="85"/>
        <end position="164"/>
    </location>
</feature>
<dbReference type="Proteomes" id="UP000026961">
    <property type="component" value="Chromosome 9"/>
</dbReference>
<keyword evidence="1" id="KW-0812">Transmembrane</keyword>
<name>A0A0E0B3T0_9ORYZ</name>
<dbReference type="InterPro" id="IPR055464">
    <property type="entry name" value="DUF7036"/>
</dbReference>
<dbReference type="PANTHER" id="PTHR33826">
    <property type="entry name" value="F20B24.21"/>
    <property type="match status" value="1"/>
</dbReference>
<reference evidence="3" key="1">
    <citation type="submission" date="2015-04" db="UniProtKB">
        <authorList>
            <consortium name="EnsemblPlants"/>
        </authorList>
    </citation>
    <scope>IDENTIFICATION</scope>
</reference>
<keyword evidence="4" id="KW-1185">Reference proteome</keyword>
<dbReference type="Gramene" id="OGLUM09G13020.1">
    <property type="protein sequence ID" value="OGLUM09G13020.1"/>
    <property type="gene ID" value="OGLUM09G13020"/>
</dbReference>
<keyword evidence="1" id="KW-1133">Transmembrane helix</keyword>
<organism evidence="3">
    <name type="scientific">Oryza glumipatula</name>
    <dbReference type="NCBI Taxonomy" id="40148"/>
    <lineage>
        <taxon>Eukaryota</taxon>
        <taxon>Viridiplantae</taxon>
        <taxon>Streptophyta</taxon>
        <taxon>Embryophyta</taxon>
        <taxon>Tracheophyta</taxon>
        <taxon>Spermatophyta</taxon>
        <taxon>Magnoliopsida</taxon>
        <taxon>Liliopsida</taxon>
        <taxon>Poales</taxon>
        <taxon>Poaceae</taxon>
        <taxon>BOP clade</taxon>
        <taxon>Oryzoideae</taxon>
        <taxon>Oryzeae</taxon>
        <taxon>Oryzinae</taxon>
        <taxon>Oryza</taxon>
    </lineage>
</organism>
<evidence type="ECO:0000313" key="4">
    <source>
        <dbReference type="Proteomes" id="UP000026961"/>
    </source>
</evidence>
<dbReference type="Pfam" id="PF23041">
    <property type="entry name" value="DUF7036"/>
    <property type="match status" value="1"/>
</dbReference>
<reference evidence="3" key="2">
    <citation type="submission" date="2018-05" db="EMBL/GenBank/DDBJ databases">
        <title>OgluRS3 (Oryza glumaepatula Reference Sequence Version 3).</title>
        <authorList>
            <person name="Zhang J."/>
            <person name="Kudrna D."/>
            <person name="Lee S."/>
            <person name="Talag J."/>
            <person name="Welchert J."/>
            <person name="Wing R.A."/>
        </authorList>
    </citation>
    <scope>NUCLEOTIDE SEQUENCE [LARGE SCALE GENOMIC DNA]</scope>
</reference>
<dbReference type="PANTHER" id="PTHR33826:SF4">
    <property type="entry name" value="F20B24.21"/>
    <property type="match status" value="1"/>
</dbReference>
<evidence type="ECO:0000313" key="3">
    <source>
        <dbReference type="EnsemblPlants" id="OGLUM09G13020.1"/>
    </source>
</evidence>
<sequence>MGKPVDVELGGAAGLEIAGGGGGGGGGVWAVAGAIGRAASFRCVFVLALSVGVLVSALLLLVPTRGHGFLSDDPDVLGAEIQVGFTLEKPVSFLAAHMDKLGGDIFEEIGIPNSKVSIVSMRSLTSKYSTNVVFSVLPSPKEASISLPALSVLRSSLIAMMLNQILGNITELKDQLKLGLNLRSYEKVYLQFRNEIGSSVDAPATIEASVLDGSSILLPYRLKQLAQLIKEPNARNLGLNHSVFGKVKGVQLVPPSFSPSGSIHYPAPPTYMNPSLPPQASPPLPDTNPCFPCFNCDRFSSAGSPTGKPPCFRRDPKLPPFIHSPQPSVAPSPYLSPAFPPIPGHVDPPNHLPGAVPGPTYQMMSIPSPSLPVFRPSTAPWKKRRKTKSPPSIAPSPYFSCIKYGFMYTVPVGLQKYGFMYTVPVGLQ</sequence>
<proteinExistence type="predicted"/>